<accession>A0A386ZJA4</accession>
<dbReference type="RefSeq" id="WP_120740456.1">
    <property type="nucleotide sequence ID" value="NZ_CP032568.1"/>
</dbReference>
<feature type="region of interest" description="Disordered" evidence="1">
    <location>
        <begin position="290"/>
        <end position="318"/>
    </location>
</feature>
<evidence type="ECO:0000256" key="1">
    <source>
        <dbReference type="SAM" id="MobiDB-lite"/>
    </source>
</evidence>
<dbReference type="AlphaFoldDB" id="A0A386ZJA4"/>
<dbReference type="Gene3D" id="3.80.10.10">
    <property type="entry name" value="Ribonuclease Inhibitor"/>
    <property type="match status" value="1"/>
</dbReference>
<reference evidence="2 3" key="1">
    <citation type="submission" date="2018-09" db="EMBL/GenBank/DDBJ databases">
        <title>Nocardia yunnanensis sp. nov., an actinomycete isolated from a soil sample.</title>
        <authorList>
            <person name="Zhang J."/>
        </authorList>
    </citation>
    <scope>NUCLEOTIDE SEQUENCE [LARGE SCALE GENOMIC DNA]</scope>
    <source>
        <strain evidence="2 3">CFHS0054</strain>
    </source>
</reference>
<protein>
    <submittedName>
        <fullName evidence="2">Leucine-rich repeat domain-containing protein</fullName>
    </submittedName>
</protein>
<dbReference type="KEGG" id="nyu:D7D52_26020"/>
<keyword evidence="3" id="KW-1185">Reference proteome</keyword>
<dbReference type="OrthoDB" id="9781345at2"/>
<dbReference type="InterPro" id="IPR032675">
    <property type="entry name" value="LRR_dom_sf"/>
</dbReference>
<proteinExistence type="predicted"/>
<evidence type="ECO:0000313" key="3">
    <source>
        <dbReference type="Proteomes" id="UP000267164"/>
    </source>
</evidence>
<organism evidence="2 3">
    <name type="scientific">Nocardia yunnanensis</name>
    <dbReference type="NCBI Taxonomy" id="2382165"/>
    <lineage>
        <taxon>Bacteria</taxon>
        <taxon>Bacillati</taxon>
        <taxon>Actinomycetota</taxon>
        <taxon>Actinomycetes</taxon>
        <taxon>Mycobacteriales</taxon>
        <taxon>Nocardiaceae</taxon>
        <taxon>Nocardia</taxon>
    </lineage>
</organism>
<name>A0A386ZJA4_9NOCA</name>
<evidence type="ECO:0000313" key="2">
    <source>
        <dbReference type="EMBL" id="AYF76699.1"/>
    </source>
</evidence>
<dbReference type="SUPFAM" id="SSF52047">
    <property type="entry name" value="RNI-like"/>
    <property type="match status" value="1"/>
</dbReference>
<dbReference type="EMBL" id="CP032568">
    <property type="protein sequence ID" value="AYF76699.1"/>
    <property type="molecule type" value="Genomic_DNA"/>
</dbReference>
<gene>
    <name evidence="2" type="ORF">D7D52_26020</name>
</gene>
<feature type="compositionally biased region" description="Basic and acidic residues" evidence="1">
    <location>
        <begin position="308"/>
        <end position="318"/>
    </location>
</feature>
<dbReference type="InterPro" id="IPR047722">
    <property type="entry name" value="STM4015-like"/>
</dbReference>
<sequence>MTISDHLLRFHGLPIFDFPHAESGLTLPAADAAAWRISVEPYGDSDETWAQAFARFLAEVDTTKVRALLIGLWGEAYDHPSDEVIGALVAAKDRFPALRAVFLGEITYEEAEISWIQQSDVTPLLTNFPALEEFRVRGGAHLQFPAIEHANLRTLVVETGGLGGEVVRGIAASTLPVLEHLELWLGVSEYGGSTTVADLAPLLSGERLPKLVYLGLRNSEIQDEVAAAVATAPVVARLSVLDLSMGTLGDAGATALLQGQPLTHLRRLDLHHHFISESVQERLRKSLEPEGVTVDLSEAETEEASADPGDRRYTAVAE</sequence>
<dbReference type="Proteomes" id="UP000267164">
    <property type="component" value="Chromosome"/>
</dbReference>
<dbReference type="NCBIfam" id="NF038076">
    <property type="entry name" value="fam_STM4015"/>
    <property type="match status" value="1"/>
</dbReference>